<sequence>MPALVSVDDFHGALLIATVLSSINSSPCSSHASFTIYCYATPKFLEILVALVIAVYFLANLDTRVSLGPIRRHCGARVLLVLGGVVLGGAVGGGDMASGSFEGLESRIFLSAARTSNTVFAAVVALFVGLHDLEGEGDVRYWRATPVWVWGIVFAGSPGRNVGRLPCVGAVLQAPATAVIGGQGRWVVLMGSRAPANSIAWLRAEGTVVGLHFPEEPEGHQRIWRCRPSIGLRPGLTHASRDSLSRWWSCVSSTDRGWFLHASCHLFVVVTLAMAVAVGVKAAEGTFATTNLPYRETW</sequence>
<comment type="caution">
    <text evidence="2">The sequence shown here is derived from an EMBL/GenBank/DDBJ whole genome shotgun (WGS) entry which is preliminary data.</text>
</comment>
<keyword evidence="3" id="KW-1185">Reference proteome</keyword>
<organism evidence="2 3">
    <name type="scientific">Lactarius akahatsu</name>
    <dbReference type="NCBI Taxonomy" id="416441"/>
    <lineage>
        <taxon>Eukaryota</taxon>
        <taxon>Fungi</taxon>
        <taxon>Dikarya</taxon>
        <taxon>Basidiomycota</taxon>
        <taxon>Agaricomycotina</taxon>
        <taxon>Agaricomycetes</taxon>
        <taxon>Russulales</taxon>
        <taxon>Russulaceae</taxon>
        <taxon>Lactarius</taxon>
    </lineage>
</organism>
<name>A0AAD4LCQ6_9AGAM</name>
<evidence type="ECO:0000313" key="2">
    <source>
        <dbReference type="EMBL" id="KAH8983437.1"/>
    </source>
</evidence>
<feature type="transmembrane region" description="Helical" evidence="1">
    <location>
        <begin position="258"/>
        <end position="280"/>
    </location>
</feature>
<keyword evidence="1" id="KW-1133">Transmembrane helix</keyword>
<gene>
    <name evidence="2" type="ORF">EDB92DRAFT_1819469</name>
</gene>
<feature type="transmembrane region" description="Helical" evidence="1">
    <location>
        <begin position="44"/>
        <end position="62"/>
    </location>
</feature>
<proteinExistence type="predicted"/>
<dbReference type="EMBL" id="JAKELL010000088">
    <property type="protein sequence ID" value="KAH8983437.1"/>
    <property type="molecule type" value="Genomic_DNA"/>
</dbReference>
<keyword evidence="1" id="KW-0472">Membrane</keyword>
<evidence type="ECO:0000256" key="1">
    <source>
        <dbReference type="SAM" id="Phobius"/>
    </source>
</evidence>
<evidence type="ECO:0000313" key="3">
    <source>
        <dbReference type="Proteomes" id="UP001201163"/>
    </source>
</evidence>
<feature type="transmembrane region" description="Helical" evidence="1">
    <location>
        <begin position="74"/>
        <end position="92"/>
    </location>
</feature>
<dbReference type="AlphaFoldDB" id="A0AAD4LCQ6"/>
<accession>A0AAD4LCQ6</accession>
<protein>
    <submittedName>
        <fullName evidence="2">Uncharacterized protein</fullName>
    </submittedName>
</protein>
<feature type="transmembrane region" description="Helical" evidence="1">
    <location>
        <begin position="112"/>
        <end position="133"/>
    </location>
</feature>
<reference evidence="2" key="1">
    <citation type="submission" date="2022-01" db="EMBL/GenBank/DDBJ databases">
        <title>Comparative genomics reveals a dynamic genome evolution in the ectomycorrhizal milk-cap (Lactarius) mushrooms.</title>
        <authorList>
            <consortium name="DOE Joint Genome Institute"/>
            <person name="Lebreton A."/>
            <person name="Tang N."/>
            <person name="Kuo A."/>
            <person name="LaButti K."/>
            <person name="Drula E."/>
            <person name="Barry K."/>
            <person name="Clum A."/>
            <person name="Lipzen A."/>
            <person name="Mousain D."/>
            <person name="Ng V."/>
            <person name="Wang R."/>
            <person name="Wang X."/>
            <person name="Dai Y."/>
            <person name="Henrissat B."/>
            <person name="Grigoriev I.V."/>
            <person name="Guerin-Laguette A."/>
            <person name="Yu F."/>
            <person name="Martin F.M."/>
        </authorList>
    </citation>
    <scope>NUCLEOTIDE SEQUENCE</scope>
    <source>
        <strain evidence="2">QP</strain>
    </source>
</reference>
<keyword evidence="1" id="KW-0812">Transmembrane</keyword>
<dbReference type="Proteomes" id="UP001201163">
    <property type="component" value="Unassembled WGS sequence"/>
</dbReference>